<evidence type="ECO:0000313" key="2">
    <source>
        <dbReference type="EMBL" id="KIM30700.1"/>
    </source>
</evidence>
<dbReference type="GO" id="GO:0016491">
    <property type="term" value="F:oxidoreductase activity"/>
    <property type="evidence" value="ECO:0007669"/>
    <property type="project" value="InterPro"/>
</dbReference>
<accession>A0A0C3B1J1</accession>
<dbReference type="InterPro" id="IPR023210">
    <property type="entry name" value="NADP_OxRdtase_dom"/>
</dbReference>
<organism evidence="2 3">
    <name type="scientific">Serendipita vermifera MAFF 305830</name>
    <dbReference type="NCBI Taxonomy" id="933852"/>
    <lineage>
        <taxon>Eukaryota</taxon>
        <taxon>Fungi</taxon>
        <taxon>Dikarya</taxon>
        <taxon>Basidiomycota</taxon>
        <taxon>Agaricomycotina</taxon>
        <taxon>Agaricomycetes</taxon>
        <taxon>Sebacinales</taxon>
        <taxon>Serendipitaceae</taxon>
        <taxon>Serendipita</taxon>
    </lineage>
</organism>
<name>A0A0C3B1J1_SERVB</name>
<dbReference type="EMBL" id="KN824284">
    <property type="protein sequence ID" value="KIM30700.1"/>
    <property type="molecule type" value="Genomic_DNA"/>
</dbReference>
<dbReference type="Pfam" id="PF00248">
    <property type="entry name" value="Aldo_ket_red"/>
    <property type="match status" value="1"/>
</dbReference>
<dbReference type="Proteomes" id="UP000054097">
    <property type="component" value="Unassembled WGS sequence"/>
</dbReference>
<dbReference type="InterPro" id="IPR036812">
    <property type="entry name" value="NAD(P)_OxRdtase_dom_sf"/>
</dbReference>
<dbReference type="InterPro" id="IPR020471">
    <property type="entry name" value="AKR"/>
</dbReference>
<protein>
    <recommendedName>
        <fullName evidence="1">NADP-dependent oxidoreductase domain-containing protein</fullName>
    </recommendedName>
</protein>
<keyword evidence="3" id="KW-1185">Reference proteome</keyword>
<dbReference type="HOGENOM" id="CLU_023205_10_1_1"/>
<evidence type="ECO:0000259" key="1">
    <source>
        <dbReference type="Pfam" id="PF00248"/>
    </source>
</evidence>
<evidence type="ECO:0000313" key="3">
    <source>
        <dbReference type="Proteomes" id="UP000054097"/>
    </source>
</evidence>
<dbReference type="PRINTS" id="PR00069">
    <property type="entry name" value="ALDKETRDTASE"/>
</dbReference>
<dbReference type="SUPFAM" id="SSF51430">
    <property type="entry name" value="NAD(P)-linked oxidoreductase"/>
    <property type="match status" value="1"/>
</dbReference>
<proteinExistence type="predicted"/>
<dbReference type="Gene3D" id="3.20.20.100">
    <property type="entry name" value="NADP-dependent oxidoreductase domain"/>
    <property type="match status" value="1"/>
</dbReference>
<gene>
    <name evidence="2" type="ORF">M408DRAFT_289833</name>
</gene>
<reference evidence="2 3" key="1">
    <citation type="submission" date="2014-04" db="EMBL/GenBank/DDBJ databases">
        <authorList>
            <consortium name="DOE Joint Genome Institute"/>
            <person name="Kuo A."/>
            <person name="Zuccaro A."/>
            <person name="Kohler A."/>
            <person name="Nagy L.G."/>
            <person name="Floudas D."/>
            <person name="Copeland A."/>
            <person name="Barry K.W."/>
            <person name="Cichocki N."/>
            <person name="Veneault-Fourrey C."/>
            <person name="LaButti K."/>
            <person name="Lindquist E.A."/>
            <person name="Lipzen A."/>
            <person name="Lundell T."/>
            <person name="Morin E."/>
            <person name="Murat C."/>
            <person name="Sun H."/>
            <person name="Tunlid A."/>
            <person name="Henrissat B."/>
            <person name="Grigoriev I.V."/>
            <person name="Hibbett D.S."/>
            <person name="Martin F."/>
            <person name="Nordberg H.P."/>
            <person name="Cantor M.N."/>
            <person name="Hua S.X."/>
        </authorList>
    </citation>
    <scope>NUCLEOTIDE SEQUENCE [LARGE SCALE GENOMIC DNA]</scope>
    <source>
        <strain evidence="2 3">MAFF 305830</strain>
    </source>
</reference>
<dbReference type="PANTHER" id="PTHR43827">
    <property type="entry name" value="2,5-DIKETO-D-GLUCONIC ACID REDUCTASE"/>
    <property type="match status" value="1"/>
</dbReference>
<dbReference type="STRING" id="933852.A0A0C3B1J1"/>
<dbReference type="OrthoDB" id="5357513at2759"/>
<reference evidence="3" key="2">
    <citation type="submission" date="2015-01" db="EMBL/GenBank/DDBJ databases">
        <title>Evolutionary Origins and Diversification of the Mycorrhizal Mutualists.</title>
        <authorList>
            <consortium name="DOE Joint Genome Institute"/>
            <consortium name="Mycorrhizal Genomics Consortium"/>
            <person name="Kohler A."/>
            <person name="Kuo A."/>
            <person name="Nagy L.G."/>
            <person name="Floudas D."/>
            <person name="Copeland A."/>
            <person name="Barry K.W."/>
            <person name="Cichocki N."/>
            <person name="Veneault-Fourrey C."/>
            <person name="LaButti K."/>
            <person name="Lindquist E.A."/>
            <person name="Lipzen A."/>
            <person name="Lundell T."/>
            <person name="Morin E."/>
            <person name="Murat C."/>
            <person name="Riley R."/>
            <person name="Ohm R."/>
            <person name="Sun H."/>
            <person name="Tunlid A."/>
            <person name="Henrissat B."/>
            <person name="Grigoriev I.V."/>
            <person name="Hibbett D.S."/>
            <person name="Martin F."/>
        </authorList>
    </citation>
    <scope>NUCLEOTIDE SEQUENCE [LARGE SCALE GENOMIC DNA]</scope>
    <source>
        <strain evidence="3">MAFF 305830</strain>
    </source>
</reference>
<feature type="domain" description="NADP-dependent oxidoreductase" evidence="1">
    <location>
        <begin position="19"/>
        <end position="269"/>
    </location>
</feature>
<dbReference type="CDD" id="cd19071">
    <property type="entry name" value="AKR_AKR1-5-like"/>
    <property type="match status" value="1"/>
</dbReference>
<dbReference type="PANTHER" id="PTHR43827:SF8">
    <property type="entry name" value="ALDO_KETO REDUCTASE FAMILY PROTEIN"/>
    <property type="match status" value="1"/>
</dbReference>
<dbReference type="AlphaFoldDB" id="A0A0C3B1J1"/>
<sequence length="278" mass="31366">MSSMSNVSIIYGTAWKGPKTTALVVSAVLAGFRAIDTACQPKHYREDLVGVALEQLKEIHNIERESLFIQTKFTPIGGHDRSKPIPYDPRLSVTEQVKQSFKRSLKNLKTSYVDSYILHSPLNNLERTLEAWKVLCSLQDQGFAKHIGVSNTYDVNVLKALETEGGRKPQVVQNRWYEENAFDRDVFKYCRQNNIYYQSFWTLTGSPSLLNFEAVTSLAEKKGVEPAQIIFRLAQHWGIIPLAGSQNEQHMKDGVEAGSIPLTEDEVPKAVETMVFAE</sequence>